<dbReference type="Gene3D" id="3.40.50.970">
    <property type="match status" value="1"/>
</dbReference>
<evidence type="ECO:0000256" key="2">
    <source>
        <dbReference type="ARBA" id="ARBA00023239"/>
    </source>
</evidence>
<dbReference type="OrthoDB" id="9785953at2"/>
<dbReference type="InterPro" id="IPR051818">
    <property type="entry name" value="TPP_dependent_decarboxylase"/>
</dbReference>
<keyword evidence="5" id="KW-1185">Reference proteome</keyword>
<dbReference type="GO" id="GO:0030976">
    <property type="term" value="F:thiamine pyrophosphate binding"/>
    <property type="evidence" value="ECO:0007669"/>
    <property type="project" value="InterPro"/>
</dbReference>
<keyword evidence="2" id="KW-0456">Lyase</keyword>
<comment type="caution">
    <text evidence="4">The sequence shown here is derived from an EMBL/GenBank/DDBJ whole genome shotgun (WGS) entry which is preliminary data.</text>
</comment>
<dbReference type="InterPro" id="IPR029061">
    <property type="entry name" value="THDP-binding"/>
</dbReference>
<proteinExistence type="predicted"/>
<dbReference type="PANTHER" id="PTHR42818">
    <property type="entry name" value="SULFOPYRUVATE DECARBOXYLASE SUBUNIT ALPHA"/>
    <property type="match status" value="1"/>
</dbReference>
<feature type="domain" description="Thiamine pyrophosphate enzyme TPP-binding" evidence="3">
    <location>
        <begin position="43"/>
        <end position="158"/>
    </location>
</feature>
<dbReference type="Proteomes" id="UP000480185">
    <property type="component" value="Unassembled WGS sequence"/>
</dbReference>
<dbReference type="EMBL" id="WJNH01000001">
    <property type="protein sequence ID" value="MRG84906.1"/>
    <property type="molecule type" value="Genomic_DNA"/>
</dbReference>
<evidence type="ECO:0000313" key="4">
    <source>
        <dbReference type="EMBL" id="MRG84906.1"/>
    </source>
</evidence>
<reference evidence="4 5" key="1">
    <citation type="submission" date="2019-11" db="EMBL/GenBank/DDBJ databases">
        <authorList>
            <person name="Li J."/>
        </authorList>
    </citation>
    <scope>NUCLEOTIDE SEQUENCE [LARGE SCALE GENOMIC DNA]</scope>
    <source>
        <strain evidence="4 5">J4</strain>
    </source>
</reference>
<evidence type="ECO:0000259" key="3">
    <source>
        <dbReference type="Pfam" id="PF02775"/>
    </source>
</evidence>
<dbReference type="GO" id="GO:0016831">
    <property type="term" value="F:carboxy-lyase activity"/>
    <property type="evidence" value="ECO:0007669"/>
    <property type="project" value="UniProtKB-KW"/>
</dbReference>
<protein>
    <recommendedName>
        <fullName evidence="3">Thiamine pyrophosphate enzyme TPP-binding domain-containing protein</fullName>
    </recommendedName>
</protein>
<dbReference type="InterPro" id="IPR011766">
    <property type="entry name" value="TPP_enzyme_TPP-bd"/>
</dbReference>
<accession>A0A6G1X1Y8</accession>
<sequence length="190" mass="20568">MMSRMDALKVLYTYTENIPVISSCGNTSREWASLGRRDNHLYMVDTMGLTPSVAIGVSLAIEDSGFKKCIGIEGDGGVLMNPNSLASASYLQPEKWLLIVFDNGCFGSTGGQTSFASKIDIAGVARGFQLETLAVDNLEDFEKAVVTGLEAEGPFVIHAKINQENHKATFINDDPAVLAYKFSSFIEGEK</sequence>
<organism evidence="4 5">
    <name type="scientific">Salinibacillus xinjiangensis</name>
    <dbReference type="NCBI Taxonomy" id="1229268"/>
    <lineage>
        <taxon>Bacteria</taxon>
        <taxon>Bacillati</taxon>
        <taxon>Bacillota</taxon>
        <taxon>Bacilli</taxon>
        <taxon>Bacillales</taxon>
        <taxon>Bacillaceae</taxon>
        <taxon>Salinibacillus</taxon>
    </lineage>
</organism>
<dbReference type="SUPFAM" id="SSF52518">
    <property type="entry name" value="Thiamin diphosphate-binding fold (THDP-binding)"/>
    <property type="match status" value="1"/>
</dbReference>
<dbReference type="Pfam" id="PF02775">
    <property type="entry name" value="TPP_enzyme_C"/>
    <property type="match status" value="1"/>
</dbReference>
<gene>
    <name evidence="4" type="ORF">GH754_01035</name>
</gene>
<dbReference type="PANTHER" id="PTHR42818:SF1">
    <property type="entry name" value="SULFOPYRUVATE DECARBOXYLASE"/>
    <property type="match status" value="1"/>
</dbReference>
<keyword evidence="1" id="KW-0210">Decarboxylase</keyword>
<name>A0A6G1X1Y8_9BACI</name>
<dbReference type="AlphaFoldDB" id="A0A6G1X1Y8"/>
<evidence type="ECO:0000313" key="5">
    <source>
        <dbReference type="Proteomes" id="UP000480185"/>
    </source>
</evidence>
<dbReference type="RefSeq" id="WP_153726876.1">
    <property type="nucleotide sequence ID" value="NZ_WJNH01000001.1"/>
</dbReference>
<evidence type="ECO:0000256" key="1">
    <source>
        <dbReference type="ARBA" id="ARBA00022793"/>
    </source>
</evidence>